<accession>A0ABV9UDP4</accession>
<dbReference type="EMBL" id="JBHSIT010000015">
    <property type="protein sequence ID" value="MFC4913192.1"/>
    <property type="molecule type" value="Genomic_DNA"/>
</dbReference>
<dbReference type="Proteomes" id="UP001595872">
    <property type="component" value="Unassembled WGS sequence"/>
</dbReference>
<protein>
    <submittedName>
        <fullName evidence="1">Uncharacterized protein</fullName>
    </submittedName>
</protein>
<gene>
    <name evidence="1" type="ORF">ACFPCY_38250</name>
</gene>
<dbReference type="RefSeq" id="WP_378263869.1">
    <property type="nucleotide sequence ID" value="NZ_JBHSIT010000015.1"/>
</dbReference>
<keyword evidence="2" id="KW-1185">Reference proteome</keyword>
<sequence>MTEDVALALGALRRAFPGVLIWHGKHTRRWWAMAGGRLIEASDPRELAGRLSGQRL</sequence>
<comment type="caution">
    <text evidence="1">The sequence shown here is derived from an EMBL/GenBank/DDBJ whole genome shotgun (WGS) entry which is preliminary data.</text>
</comment>
<evidence type="ECO:0000313" key="2">
    <source>
        <dbReference type="Proteomes" id="UP001595872"/>
    </source>
</evidence>
<evidence type="ECO:0000313" key="1">
    <source>
        <dbReference type="EMBL" id="MFC4913192.1"/>
    </source>
</evidence>
<organism evidence="1 2">
    <name type="scientific">Actinomadura gamaensis</name>
    <dbReference type="NCBI Taxonomy" id="1763541"/>
    <lineage>
        <taxon>Bacteria</taxon>
        <taxon>Bacillati</taxon>
        <taxon>Actinomycetota</taxon>
        <taxon>Actinomycetes</taxon>
        <taxon>Streptosporangiales</taxon>
        <taxon>Thermomonosporaceae</taxon>
        <taxon>Actinomadura</taxon>
    </lineage>
</organism>
<name>A0ABV9UDP4_9ACTN</name>
<proteinExistence type="predicted"/>
<reference evidence="2" key="1">
    <citation type="journal article" date="2019" name="Int. J. Syst. Evol. Microbiol.">
        <title>The Global Catalogue of Microorganisms (GCM) 10K type strain sequencing project: providing services to taxonomists for standard genome sequencing and annotation.</title>
        <authorList>
            <consortium name="The Broad Institute Genomics Platform"/>
            <consortium name="The Broad Institute Genome Sequencing Center for Infectious Disease"/>
            <person name="Wu L."/>
            <person name="Ma J."/>
        </authorList>
    </citation>
    <scope>NUCLEOTIDE SEQUENCE [LARGE SCALE GENOMIC DNA]</scope>
    <source>
        <strain evidence="2">KLKA75</strain>
    </source>
</reference>